<proteinExistence type="predicted"/>
<dbReference type="Pfam" id="PF02674">
    <property type="entry name" value="Colicin_V"/>
    <property type="match status" value="1"/>
</dbReference>
<evidence type="ECO:0000313" key="7">
    <source>
        <dbReference type="Proteomes" id="UP000192391"/>
    </source>
</evidence>
<dbReference type="PANTHER" id="PTHR37306:SF1">
    <property type="entry name" value="COLICIN V PRODUCTION PROTEIN"/>
    <property type="match status" value="1"/>
</dbReference>
<keyword evidence="4 5" id="KW-0472">Membrane</keyword>
<evidence type="ECO:0000313" key="6">
    <source>
        <dbReference type="EMBL" id="ARD64593.1"/>
    </source>
</evidence>
<dbReference type="AlphaFoldDB" id="A0AAC9QRV4"/>
<dbReference type="Proteomes" id="UP000192391">
    <property type="component" value="Chromosome"/>
</dbReference>
<reference evidence="7" key="1">
    <citation type="journal article" date="2017" name="Sci. Rep.">
        <title>Determination of the Genome and Primary Transcriptome of Syngas Fermenting Eubacterium limosum ATCC 8486.</title>
        <authorList>
            <person name="Song Y."/>
            <person name="Shin J."/>
            <person name="Jeong Y."/>
            <person name="Jin S."/>
            <person name="Lee J.K."/>
            <person name="Kim D.R."/>
            <person name="Kim S.C."/>
            <person name="Cho S."/>
            <person name="Cho B.K."/>
        </authorList>
    </citation>
    <scope>NUCLEOTIDE SEQUENCE [LARGE SCALE GENOMIC DNA]</scope>
    <source>
        <strain evidence="7">ATCC 8486</strain>
    </source>
</reference>
<keyword evidence="2 5" id="KW-0812">Transmembrane</keyword>
<dbReference type="EMBL" id="CP019962">
    <property type="protein sequence ID" value="ARD64593.1"/>
    <property type="molecule type" value="Genomic_DNA"/>
</dbReference>
<sequence>MNMTTLDIICIVLVIGVGMIGYIKGAINTLIGLAGFIASFVIARIFSAPVTNWLLNVEPVKNFINDTITQNAINAVGQYGSEALSSLQGIGGLDFLSGITDASILSGGTAAAQAVNQALQPVIYQIANGFVFLILLLLCSAAFGIVRHIGKGMNRVPVIGTANRVAGLAIGLVIGLVIAVIVITVVLYYGIFSGDVTIVQMVKDGVLTGPVALYLH</sequence>
<evidence type="ECO:0000256" key="1">
    <source>
        <dbReference type="ARBA" id="ARBA00004141"/>
    </source>
</evidence>
<evidence type="ECO:0000256" key="4">
    <source>
        <dbReference type="ARBA" id="ARBA00023136"/>
    </source>
</evidence>
<feature type="transmembrane region" description="Helical" evidence="5">
    <location>
        <begin position="6"/>
        <end position="23"/>
    </location>
</feature>
<dbReference type="GO" id="GO:0009403">
    <property type="term" value="P:toxin biosynthetic process"/>
    <property type="evidence" value="ECO:0007669"/>
    <property type="project" value="InterPro"/>
</dbReference>
<feature type="transmembrane region" description="Helical" evidence="5">
    <location>
        <begin position="167"/>
        <end position="191"/>
    </location>
</feature>
<dbReference type="GO" id="GO:0016020">
    <property type="term" value="C:membrane"/>
    <property type="evidence" value="ECO:0007669"/>
    <property type="project" value="UniProtKB-SubCell"/>
</dbReference>
<feature type="transmembrane region" description="Helical" evidence="5">
    <location>
        <begin position="122"/>
        <end position="146"/>
    </location>
</feature>
<dbReference type="KEGG" id="elim:B2M23_03120"/>
<accession>A0AAC9QRV4</accession>
<name>A0AAC9QRV4_EUBLI</name>
<evidence type="ECO:0000256" key="3">
    <source>
        <dbReference type="ARBA" id="ARBA00022989"/>
    </source>
</evidence>
<evidence type="ECO:0000256" key="2">
    <source>
        <dbReference type="ARBA" id="ARBA00022692"/>
    </source>
</evidence>
<evidence type="ECO:0000256" key="5">
    <source>
        <dbReference type="SAM" id="Phobius"/>
    </source>
</evidence>
<dbReference type="RefSeq" id="WP_038353302.1">
    <property type="nucleotide sequence ID" value="NZ_CP019962.1"/>
</dbReference>
<feature type="transmembrane region" description="Helical" evidence="5">
    <location>
        <begin position="30"/>
        <end position="50"/>
    </location>
</feature>
<comment type="subcellular location">
    <subcellularLocation>
        <location evidence="1">Membrane</location>
        <topology evidence="1">Multi-pass membrane protein</topology>
    </subcellularLocation>
</comment>
<dbReference type="InterPro" id="IPR003825">
    <property type="entry name" value="Colicin-V_CvpA"/>
</dbReference>
<evidence type="ECO:0008006" key="8">
    <source>
        <dbReference type="Google" id="ProtNLM"/>
    </source>
</evidence>
<gene>
    <name evidence="6" type="ORF">B2M23_03120</name>
</gene>
<dbReference type="PANTHER" id="PTHR37306">
    <property type="entry name" value="COLICIN V PRODUCTION PROTEIN"/>
    <property type="match status" value="1"/>
</dbReference>
<organism evidence="6 7">
    <name type="scientific">Eubacterium limosum</name>
    <dbReference type="NCBI Taxonomy" id="1736"/>
    <lineage>
        <taxon>Bacteria</taxon>
        <taxon>Bacillati</taxon>
        <taxon>Bacillota</taxon>
        <taxon>Clostridia</taxon>
        <taxon>Eubacteriales</taxon>
        <taxon>Eubacteriaceae</taxon>
        <taxon>Eubacterium</taxon>
    </lineage>
</organism>
<keyword evidence="3 5" id="KW-1133">Transmembrane helix</keyword>
<protein>
    <recommendedName>
        <fullName evidence="8">Colicin V production protein</fullName>
    </recommendedName>
</protein>